<dbReference type="InterPro" id="IPR001878">
    <property type="entry name" value="Znf_CCHC"/>
</dbReference>
<evidence type="ECO:0000313" key="4">
    <source>
        <dbReference type="EMBL" id="KAK6186435.1"/>
    </source>
</evidence>
<evidence type="ECO:0000259" key="3">
    <source>
        <dbReference type="PROSITE" id="PS50158"/>
    </source>
</evidence>
<proteinExistence type="predicted"/>
<dbReference type="GO" id="GO:0008270">
    <property type="term" value="F:zinc ion binding"/>
    <property type="evidence" value="ECO:0007669"/>
    <property type="project" value="UniProtKB-KW"/>
</dbReference>
<reference evidence="4 5" key="1">
    <citation type="submission" date="2024-01" db="EMBL/GenBank/DDBJ databases">
        <title>The genome of the rayed Mediterranean limpet Patella caerulea (Linnaeus, 1758).</title>
        <authorList>
            <person name="Anh-Thu Weber A."/>
            <person name="Halstead-Nussloch G."/>
        </authorList>
    </citation>
    <scope>NUCLEOTIDE SEQUENCE [LARGE SCALE GENOMIC DNA]</scope>
    <source>
        <strain evidence="4">AATW-2023a</strain>
        <tissue evidence="4">Whole specimen</tissue>
    </source>
</reference>
<keyword evidence="5" id="KW-1185">Reference proteome</keyword>
<gene>
    <name evidence="4" type="ORF">SNE40_008473</name>
</gene>
<sequence>MNTQKPRLKGTYAANVTNVNRSSNPTNSLSSHRMSHYQTQRTPSSNQEKCIHCLRTHSVGNCKEFETLPHHEKLNILRMNGRCFGCLEKGHMRNQCENRIQCSHCEFRHPSFL</sequence>
<feature type="compositionally biased region" description="Polar residues" evidence="2">
    <location>
        <begin position="14"/>
        <end position="47"/>
    </location>
</feature>
<accession>A0AAN8QAF0</accession>
<dbReference type="PANTHER" id="PTHR47331:SF1">
    <property type="entry name" value="GAG-LIKE PROTEIN"/>
    <property type="match status" value="1"/>
</dbReference>
<dbReference type="AlphaFoldDB" id="A0AAN8QAF0"/>
<evidence type="ECO:0000256" key="1">
    <source>
        <dbReference type="PROSITE-ProRule" id="PRU00047"/>
    </source>
</evidence>
<dbReference type="GO" id="GO:0003676">
    <property type="term" value="F:nucleic acid binding"/>
    <property type="evidence" value="ECO:0007669"/>
    <property type="project" value="InterPro"/>
</dbReference>
<dbReference type="PROSITE" id="PS50158">
    <property type="entry name" value="ZF_CCHC"/>
    <property type="match status" value="1"/>
</dbReference>
<comment type="caution">
    <text evidence="4">The sequence shown here is derived from an EMBL/GenBank/DDBJ whole genome shotgun (WGS) entry which is preliminary data.</text>
</comment>
<name>A0AAN8QAF0_PATCE</name>
<evidence type="ECO:0000256" key="2">
    <source>
        <dbReference type="SAM" id="MobiDB-lite"/>
    </source>
</evidence>
<keyword evidence="1" id="KW-0862">Zinc</keyword>
<organism evidence="4 5">
    <name type="scientific">Patella caerulea</name>
    <name type="common">Rayed Mediterranean limpet</name>
    <dbReference type="NCBI Taxonomy" id="87958"/>
    <lineage>
        <taxon>Eukaryota</taxon>
        <taxon>Metazoa</taxon>
        <taxon>Spiralia</taxon>
        <taxon>Lophotrochozoa</taxon>
        <taxon>Mollusca</taxon>
        <taxon>Gastropoda</taxon>
        <taxon>Patellogastropoda</taxon>
        <taxon>Patelloidea</taxon>
        <taxon>Patellidae</taxon>
        <taxon>Patella</taxon>
    </lineage>
</organism>
<dbReference type="PANTHER" id="PTHR47331">
    <property type="entry name" value="PHD-TYPE DOMAIN-CONTAINING PROTEIN"/>
    <property type="match status" value="1"/>
</dbReference>
<protein>
    <recommendedName>
        <fullName evidence="3">CCHC-type domain-containing protein</fullName>
    </recommendedName>
</protein>
<dbReference type="EMBL" id="JAZGQO010000006">
    <property type="protein sequence ID" value="KAK6186435.1"/>
    <property type="molecule type" value="Genomic_DNA"/>
</dbReference>
<evidence type="ECO:0000313" key="5">
    <source>
        <dbReference type="Proteomes" id="UP001347796"/>
    </source>
</evidence>
<feature type="domain" description="CCHC-type" evidence="3">
    <location>
        <begin position="82"/>
        <end position="98"/>
    </location>
</feature>
<dbReference type="Proteomes" id="UP001347796">
    <property type="component" value="Unassembled WGS sequence"/>
</dbReference>
<feature type="region of interest" description="Disordered" evidence="2">
    <location>
        <begin position="1"/>
        <end position="47"/>
    </location>
</feature>
<keyword evidence="1" id="KW-0863">Zinc-finger</keyword>
<keyword evidence="1" id="KW-0479">Metal-binding</keyword>